<gene>
    <name evidence="4" type="ORF">SE17_20555</name>
</gene>
<evidence type="ECO:0000313" key="4">
    <source>
        <dbReference type="EMBL" id="KPV51549.1"/>
    </source>
</evidence>
<feature type="domain" description="Putative restriction endonuclease" evidence="3">
    <location>
        <begin position="8"/>
        <end position="171"/>
    </location>
</feature>
<proteinExistence type="predicted"/>
<evidence type="ECO:0000259" key="3">
    <source>
        <dbReference type="Pfam" id="PF05685"/>
    </source>
</evidence>
<feature type="coiled-coil region" evidence="1">
    <location>
        <begin position="191"/>
        <end position="218"/>
    </location>
</feature>
<dbReference type="Gene3D" id="3.90.1570.10">
    <property type="entry name" value="tt1808, chain A"/>
    <property type="match status" value="1"/>
</dbReference>
<evidence type="ECO:0000256" key="2">
    <source>
        <dbReference type="SAM" id="MobiDB-lite"/>
    </source>
</evidence>
<dbReference type="AlphaFoldDB" id="A0A0N8PS26"/>
<dbReference type="PANTHER" id="PTHR33352">
    <property type="entry name" value="SLR1095 PROTEIN"/>
    <property type="match status" value="1"/>
</dbReference>
<organism evidence="4 5">
    <name type="scientific">Kouleothrix aurantiaca</name>
    <dbReference type="NCBI Taxonomy" id="186479"/>
    <lineage>
        <taxon>Bacteria</taxon>
        <taxon>Bacillati</taxon>
        <taxon>Chloroflexota</taxon>
        <taxon>Chloroflexia</taxon>
        <taxon>Chloroflexales</taxon>
        <taxon>Roseiflexineae</taxon>
        <taxon>Roseiflexaceae</taxon>
        <taxon>Kouleothrix</taxon>
    </lineage>
</organism>
<reference evidence="4 5" key="1">
    <citation type="submission" date="2015-09" db="EMBL/GenBank/DDBJ databases">
        <title>Draft genome sequence of Kouleothrix aurantiaca JCM 19913.</title>
        <authorList>
            <person name="Hemp J."/>
        </authorList>
    </citation>
    <scope>NUCLEOTIDE SEQUENCE [LARGE SCALE GENOMIC DNA]</scope>
    <source>
        <strain evidence="4 5">COM-B</strain>
    </source>
</reference>
<dbReference type="CDD" id="cd06260">
    <property type="entry name" value="DUF820-like"/>
    <property type="match status" value="1"/>
</dbReference>
<evidence type="ECO:0000313" key="5">
    <source>
        <dbReference type="Proteomes" id="UP000050509"/>
    </source>
</evidence>
<name>A0A0N8PS26_9CHLR</name>
<dbReference type="Proteomes" id="UP000050509">
    <property type="component" value="Unassembled WGS sequence"/>
</dbReference>
<feature type="compositionally biased region" description="Basic and acidic residues" evidence="2">
    <location>
        <begin position="8"/>
        <end position="25"/>
    </location>
</feature>
<dbReference type="InterPro" id="IPR011335">
    <property type="entry name" value="Restrct_endonuc-II-like"/>
</dbReference>
<dbReference type="InterPro" id="IPR008538">
    <property type="entry name" value="Uma2"/>
</dbReference>
<dbReference type="Pfam" id="PF05685">
    <property type="entry name" value="Uma2"/>
    <property type="match status" value="1"/>
</dbReference>
<accession>A0A0N8PS26</accession>
<dbReference type="PANTHER" id="PTHR33352:SF3">
    <property type="entry name" value="SLR1612 PROTEIN"/>
    <property type="match status" value="1"/>
</dbReference>
<keyword evidence="5" id="KW-1185">Reference proteome</keyword>
<sequence length="221" mass="25138">MSTIDTPSRQRIEYPESDGKPMGETDVHRREIAQIIEMLTLHFQAEAKVYVSGNLMFYYEKGNPGAVISPDVFVVKGVENMLRRTYKLWEEKRAPCAVFEISSRATRLEDKGNKRALYAMLGVQEYFLFDPLAEYLKPPLQGFRLLGEEYAPIDQDADGALISQELGLRLWSEGSCLRLADSASGQALLRPAELEAARQRAEQEIERLRAEIERLKHGSEQ</sequence>
<feature type="region of interest" description="Disordered" evidence="2">
    <location>
        <begin position="1"/>
        <end position="25"/>
    </location>
</feature>
<protein>
    <recommendedName>
        <fullName evidence="3">Putative restriction endonuclease domain-containing protein</fullName>
    </recommendedName>
</protein>
<dbReference type="EMBL" id="LJCR01000868">
    <property type="protein sequence ID" value="KPV51549.1"/>
    <property type="molecule type" value="Genomic_DNA"/>
</dbReference>
<dbReference type="SUPFAM" id="SSF52980">
    <property type="entry name" value="Restriction endonuclease-like"/>
    <property type="match status" value="1"/>
</dbReference>
<evidence type="ECO:0000256" key="1">
    <source>
        <dbReference type="SAM" id="Coils"/>
    </source>
</evidence>
<comment type="caution">
    <text evidence="4">The sequence shown here is derived from an EMBL/GenBank/DDBJ whole genome shotgun (WGS) entry which is preliminary data.</text>
</comment>
<dbReference type="InterPro" id="IPR012296">
    <property type="entry name" value="Nuclease_put_TT1808"/>
</dbReference>
<keyword evidence="1" id="KW-0175">Coiled coil</keyword>